<dbReference type="Ensembl" id="ENSNVIT00000036991.1">
    <property type="protein sequence ID" value="ENSNVIP00000031910.1"/>
    <property type="gene ID" value="ENSNVIG00000024571.1"/>
</dbReference>
<dbReference type="Gene3D" id="1.10.560.10">
    <property type="entry name" value="GroEL-like equatorial domain"/>
    <property type="match status" value="1"/>
</dbReference>
<keyword evidence="7" id="KW-0809">Transit peptide</keyword>
<evidence type="ECO:0000256" key="7">
    <source>
        <dbReference type="ARBA" id="ARBA00022946"/>
    </source>
</evidence>
<dbReference type="GO" id="GO:0140662">
    <property type="term" value="F:ATP-dependent protein folding chaperone"/>
    <property type="evidence" value="ECO:0007669"/>
    <property type="project" value="InterPro"/>
</dbReference>
<comment type="subunit">
    <text evidence="14">Homoheptamer arranged in a ring structure. The functional units of these chaperonins consist of heptameric rings of the large subunit Hsp60, which function as a back-to-back double ring. Interacts with 2 heptameric Hsp10 rings to form the symmetrical football complex. Interacts with HRAS. Interacts with ATAD3A. Interacts with ETFBKMT and EEF1AKMT3. Interacts with MFHAS1.</text>
</comment>
<evidence type="ECO:0000256" key="4">
    <source>
        <dbReference type="ARBA" id="ARBA00019981"/>
    </source>
</evidence>
<evidence type="ECO:0000256" key="9">
    <source>
        <dbReference type="ARBA" id="ARBA00023186"/>
    </source>
</evidence>
<dbReference type="InterPro" id="IPR002423">
    <property type="entry name" value="Cpn60/GroEL/TCP-1"/>
</dbReference>
<dbReference type="NCBIfam" id="TIGR02348">
    <property type="entry name" value="GroEL"/>
    <property type="match status" value="1"/>
</dbReference>
<dbReference type="NCBIfam" id="NF009487">
    <property type="entry name" value="PRK12849.1"/>
    <property type="match status" value="1"/>
</dbReference>
<dbReference type="SUPFAM" id="SSF52029">
    <property type="entry name" value="GroEL apical domain-like"/>
    <property type="match status" value="1"/>
</dbReference>
<dbReference type="EC" id="5.6.1.7" evidence="3"/>
<dbReference type="SUPFAM" id="SSF54849">
    <property type="entry name" value="GroEL-intermediate domain like"/>
    <property type="match status" value="1"/>
</dbReference>
<dbReference type="InterPro" id="IPR027410">
    <property type="entry name" value="TCP-1-like_intermed_sf"/>
</dbReference>
<dbReference type="SUPFAM" id="SSF48592">
    <property type="entry name" value="GroEL equatorial domain-like"/>
    <property type="match status" value="1"/>
</dbReference>
<sequence length="514" mass="54818">MLQLPAVLPDAVAITMGPKGRTVIIEQSWGSPKVTKDGVTVAKSNDLKDKYKNIGTKLVQDVTNNTNEEVGDSTTTATVLACSIAKEGFEKISKGVNPVEIRRGVMLAVDAIIAELKKQSEPVTTPEEIAQVATISANGDKEIGNIVSDAMKKVGRKGVITVKDGKTLNDELEIIEGMKFDRGYISPYFINTSKGQKCEFQDAYVLLSEKKTSSVQSIVPALEIANAHRKPLVIIAEVVDGEALSTLVLNRLKFGLQVVAVKAPGFGDNRKNHLKGMAIATGGAVFGEEGLTLNLEDVQPHNLGKVGEVIVTKDDAMLLKGKGDKAQIEKCIQEIIEQLDITTSEYEKEKLNEHLAKLSDGVAVLKVERVIEALNATRAAVEEGIVLGGGCALLRCIPALDSLTPTNEDQKIGIEIIKRTLKIPAMTIAKNAGVEGSLIVEKILQSSPEVGYDAMLGDFVNMVEKGIIDPTKVVRTALLDAAEVDSLLTTAEVVKEPAMGGMGRMGGGRGGGIF</sequence>
<dbReference type="Proteomes" id="UP000694425">
    <property type="component" value="Unplaced"/>
</dbReference>
<dbReference type="Gene3D" id="3.50.7.10">
    <property type="entry name" value="GroEL"/>
    <property type="match status" value="1"/>
</dbReference>
<keyword evidence="5" id="KW-0547">Nucleotide-binding</keyword>
<name>A0A8C7EY94_NEOVI</name>
<evidence type="ECO:0000256" key="5">
    <source>
        <dbReference type="ARBA" id="ARBA00022741"/>
    </source>
</evidence>
<organism evidence="16 17">
    <name type="scientific">Neovison vison</name>
    <name type="common">American mink</name>
    <name type="synonym">Mustela vison</name>
    <dbReference type="NCBI Taxonomy" id="452646"/>
    <lineage>
        <taxon>Eukaryota</taxon>
        <taxon>Metazoa</taxon>
        <taxon>Chordata</taxon>
        <taxon>Craniata</taxon>
        <taxon>Vertebrata</taxon>
        <taxon>Euteleostomi</taxon>
        <taxon>Mammalia</taxon>
        <taxon>Eutheria</taxon>
        <taxon>Laurasiatheria</taxon>
        <taxon>Carnivora</taxon>
        <taxon>Caniformia</taxon>
        <taxon>Musteloidea</taxon>
        <taxon>Mustelidae</taxon>
        <taxon>Mustelinae</taxon>
        <taxon>Neogale</taxon>
    </lineage>
</organism>
<accession>A0A8C7EY94</accession>
<dbReference type="FunFam" id="1.10.560.10:FF:000031">
    <property type="entry name" value="60 kDa heat shock protein, mitochondrial"/>
    <property type="match status" value="1"/>
</dbReference>
<keyword evidence="8" id="KW-0496">Mitochondrion</keyword>
<dbReference type="FunFam" id="1.10.560.10:FF:000026">
    <property type="entry name" value="Chaperonin 60 subunit alpha 2 chloroplastic"/>
    <property type="match status" value="1"/>
</dbReference>
<keyword evidence="6" id="KW-0067">ATP-binding</keyword>
<dbReference type="Pfam" id="PF00118">
    <property type="entry name" value="Cpn60_TCP1"/>
    <property type="match status" value="1"/>
</dbReference>
<comment type="subcellular location">
    <subcellularLocation>
        <location evidence="1">Mitochondrion matrix</location>
    </subcellularLocation>
</comment>
<dbReference type="GO" id="GO:0005832">
    <property type="term" value="C:chaperonin-containing T-complex"/>
    <property type="evidence" value="ECO:0007669"/>
    <property type="project" value="UniProtKB-ARBA"/>
</dbReference>
<dbReference type="InterPro" id="IPR001844">
    <property type="entry name" value="Cpn60/GroEL"/>
</dbReference>
<reference evidence="16" key="1">
    <citation type="submission" date="2025-08" db="UniProtKB">
        <authorList>
            <consortium name="Ensembl"/>
        </authorList>
    </citation>
    <scope>IDENTIFICATION</scope>
</reference>
<comment type="function">
    <text evidence="13">Chaperonin implicated in mitochondrial protein import and macromolecular assembly. Together with Hsp10, facilitates the correct folding of imported proteins. May also prevent misfolding and promote the refolding and proper assembly of unfolded polypeptides generated under stress conditions in the mitochondrial matrix. The functional units of these chaperonins consist of heptameric rings of the large subunit Hsp60, which function as a back-to-back double ring. In a cyclic reaction, Hsp60 ring complexes bind one unfolded substrate protein per ring, followed by the binding of ATP and association with 2 heptameric rings of the co-chaperonin Hsp10. This leads to sequestration of the substrate protein in the inner cavity of Hsp60 where, for a certain period of time, it can fold undisturbed by other cell components. Synchronous hydrolysis of ATP in all Hsp60 subunits results in the dissociation of the chaperonin rings and the release of ADP and the folded substrate protein.</text>
</comment>
<dbReference type="FunFam" id="3.50.7.10:FF:000001">
    <property type="entry name" value="60 kDa chaperonin"/>
    <property type="match status" value="1"/>
</dbReference>
<dbReference type="NCBIfam" id="NF009488">
    <property type="entry name" value="PRK12850.1"/>
    <property type="match status" value="1"/>
</dbReference>
<dbReference type="InterPro" id="IPR018370">
    <property type="entry name" value="Chaperonin_Cpn60_CS"/>
</dbReference>
<dbReference type="InterPro" id="IPR027409">
    <property type="entry name" value="GroEL-like_apical_dom_sf"/>
</dbReference>
<evidence type="ECO:0000313" key="16">
    <source>
        <dbReference type="Ensembl" id="ENSNVIP00000031910.1"/>
    </source>
</evidence>
<dbReference type="PROSITE" id="PS00296">
    <property type="entry name" value="CHAPERONINS_CPN60"/>
    <property type="match status" value="1"/>
</dbReference>
<evidence type="ECO:0000256" key="8">
    <source>
        <dbReference type="ARBA" id="ARBA00023128"/>
    </source>
</evidence>
<protein>
    <recommendedName>
        <fullName evidence="4">60 kDa heat shock protein, mitochondrial</fullName>
        <ecNumber evidence="3">5.6.1.7</ecNumber>
    </recommendedName>
    <alternativeName>
        <fullName evidence="10">60 kDa chaperonin</fullName>
    </alternativeName>
    <alternativeName>
        <fullName evidence="12">Chaperonin 60</fullName>
    </alternativeName>
    <alternativeName>
        <fullName evidence="11">Heat shock protein 60</fullName>
    </alternativeName>
</protein>
<comment type="similarity">
    <text evidence="2 15">Belongs to the chaperonin (HSP60) family.</text>
</comment>
<dbReference type="GO" id="GO:0042026">
    <property type="term" value="P:protein refolding"/>
    <property type="evidence" value="ECO:0007669"/>
    <property type="project" value="InterPro"/>
</dbReference>
<dbReference type="PANTHER" id="PTHR45633">
    <property type="entry name" value="60 KDA HEAT SHOCK PROTEIN, MITOCHONDRIAL"/>
    <property type="match status" value="1"/>
</dbReference>
<evidence type="ECO:0000256" key="2">
    <source>
        <dbReference type="ARBA" id="ARBA00006607"/>
    </source>
</evidence>
<evidence type="ECO:0000256" key="10">
    <source>
        <dbReference type="ARBA" id="ARBA00029756"/>
    </source>
</evidence>
<evidence type="ECO:0000256" key="12">
    <source>
        <dbReference type="ARBA" id="ARBA00031799"/>
    </source>
</evidence>
<evidence type="ECO:0000256" key="3">
    <source>
        <dbReference type="ARBA" id="ARBA00012198"/>
    </source>
</evidence>
<keyword evidence="9" id="KW-0143">Chaperone</keyword>
<evidence type="ECO:0000256" key="1">
    <source>
        <dbReference type="ARBA" id="ARBA00004305"/>
    </source>
</evidence>
<dbReference type="InterPro" id="IPR027413">
    <property type="entry name" value="GROEL-like_equatorial_sf"/>
</dbReference>
<evidence type="ECO:0000256" key="6">
    <source>
        <dbReference type="ARBA" id="ARBA00022840"/>
    </source>
</evidence>
<keyword evidence="17" id="KW-1185">Reference proteome</keyword>
<dbReference type="Gene3D" id="3.30.260.10">
    <property type="entry name" value="TCP-1-like chaperonin intermediate domain"/>
    <property type="match status" value="1"/>
</dbReference>
<evidence type="ECO:0000313" key="17">
    <source>
        <dbReference type="Proteomes" id="UP000694425"/>
    </source>
</evidence>
<evidence type="ECO:0000256" key="11">
    <source>
        <dbReference type="ARBA" id="ARBA00030005"/>
    </source>
</evidence>
<dbReference type="PRINTS" id="PR00298">
    <property type="entry name" value="CHAPERONIN60"/>
</dbReference>
<dbReference type="NCBIfam" id="NF000592">
    <property type="entry name" value="PRK00013.1"/>
    <property type="match status" value="1"/>
</dbReference>
<evidence type="ECO:0000256" key="14">
    <source>
        <dbReference type="ARBA" id="ARBA00046475"/>
    </source>
</evidence>
<dbReference type="AlphaFoldDB" id="A0A8C7EY94"/>
<dbReference type="GO" id="GO:0005759">
    <property type="term" value="C:mitochondrial matrix"/>
    <property type="evidence" value="ECO:0007669"/>
    <property type="project" value="UniProtKB-SubCell"/>
</dbReference>
<evidence type="ECO:0000256" key="13">
    <source>
        <dbReference type="ARBA" id="ARBA00037436"/>
    </source>
</evidence>
<dbReference type="GO" id="GO:0005524">
    <property type="term" value="F:ATP binding"/>
    <property type="evidence" value="ECO:0007669"/>
    <property type="project" value="UniProtKB-KW"/>
</dbReference>
<dbReference type="GeneTree" id="ENSGT00390000005727"/>
<proteinExistence type="inferred from homology"/>
<dbReference type="FunFam" id="3.30.260.10:FF:000018">
    <property type="entry name" value="Heat shock protein 60"/>
    <property type="match status" value="1"/>
</dbReference>
<reference evidence="16" key="2">
    <citation type="submission" date="2025-09" db="UniProtKB">
        <authorList>
            <consortium name="Ensembl"/>
        </authorList>
    </citation>
    <scope>IDENTIFICATION</scope>
</reference>
<evidence type="ECO:0000256" key="15">
    <source>
        <dbReference type="RuleBase" id="RU000418"/>
    </source>
</evidence>
<dbReference type="NCBIfam" id="NF009489">
    <property type="entry name" value="PRK12851.1"/>
    <property type="match status" value="1"/>
</dbReference>
<dbReference type="CDD" id="cd03344">
    <property type="entry name" value="GroEL"/>
    <property type="match status" value="1"/>
</dbReference>